<evidence type="ECO:0000313" key="2">
    <source>
        <dbReference type="Proteomes" id="UP001227268"/>
    </source>
</evidence>
<evidence type="ECO:0000313" key="1">
    <source>
        <dbReference type="EMBL" id="KAJ9105488.1"/>
    </source>
</evidence>
<protein>
    <submittedName>
        <fullName evidence="1">Uncharacterized protein</fullName>
    </submittedName>
</protein>
<reference evidence="1" key="1">
    <citation type="submission" date="2023-04" db="EMBL/GenBank/DDBJ databases">
        <title>Draft Genome sequencing of Naganishia species isolated from polar environments using Oxford Nanopore Technology.</title>
        <authorList>
            <person name="Leo P."/>
            <person name="Venkateswaran K."/>
        </authorList>
    </citation>
    <scope>NUCLEOTIDE SEQUENCE</scope>
    <source>
        <strain evidence="1">MNA-CCFEE 5423</strain>
    </source>
</reference>
<gene>
    <name evidence="1" type="ORF">QFC21_001859</name>
</gene>
<accession>A0ACC2W1D3</accession>
<sequence length="200" mass="21161">MRIGEMQLQRVPDGADGGGRLGEAIGEALQVIDDVLDDYGEEHVAMSFNGGKDSALYRRNRSKLPEAVGGPYTGDDAPASLETTIPPGDRNAPPPPPPLYRPIIALYITAPNPFPALETFVASAAEYYSLDLRRYGGGGMKRALAEFQESEGGEGCNLYGEGRGEMLNNIFWFAGEGSKSASSYANGSGVATIHACPSNS</sequence>
<keyword evidence="2" id="KW-1185">Reference proteome</keyword>
<name>A0ACC2W1D3_9TREE</name>
<organism evidence="1 2">
    <name type="scientific">Naganishia friedmannii</name>
    <dbReference type="NCBI Taxonomy" id="89922"/>
    <lineage>
        <taxon>Eukaryota</taxon>
        <taxon>Fungi</taxon>
        <taxon>Dikarya</taxon>
        <taxon>Basidiomycota</taxon>
        <taxon>Agaricomycotina</taxon>
        <taxon>Tremellomycetes</taxon>
        <taxon>Filobasidiales</taxon>
        <taxon>Filobasidiaceae</taxon>
        <taxon>Naganishia</taxon>
    </lineage>
</organism>
<proteinExistence type="predicted"/>
<dbReference type="Proteomes" id="UP001227268">
    <property type="component" value="Unassembled WGS sequence"/>
</dbReference>
<comment type="caution">
    <text evidence="1">The sequence shown here is derived from an EMBL/GenBank/DDBJ whole genome shotgun (WGS) entry which is preliminary data.</text>
</comment>
<dbReference type="EMBL" id="JASBWT010000004">
    <property type="protein sequence ID" value="KAJ9105488.1"/>
    <property type="molecule type" value="Genomic_DNA"/>
</dbReference>